<keyword evidence="9" id="KW-1185">Reference proteome</keyword>
<comment type="subcellular location">
    <subcellularLocation>
        <location evidence="1">Cell membrane</location>
        <topology evidence="1">Multi-pass membrane protein</topology>
    </subcellularLocation>
</comment>
<comment type="similarity">
    <text evidence="2">Belongs to the DoxX family.</text>
</comment>
<dbReference type="PANTHER" id="PTHR33452:SF1">
    <property type="entry name" value="INNER MEMBRANE PROTEIN YPHA-RELATED"/>
    <property type="match status" value="1"/>
</dbReference>
<evidence type="ECO:0000313" key="9">
    <source>
        <dbReference type="Proteomes" id="UP000321085"/>
    </source>
</evidence>
<keyword evidence="6 7" id="KW-0472">Membrane</keyword>
<accession>A0A512BRS5</accession>
<sequence>MTRTTPTPEAYGALLLRVSLGIMFIAHSVVLKWMTFTLAGTAQYFESLGLPAFLAYATFWAEFIGGALLVLGVQSRWVSLALLPVLFGAAWVHLGNGWVFSSTGGGWEYPLYLIVLSVAQAFLGDGAHALSPSRSLPFGRPAPTLGRAAA</sequence>
<dbReference type="InterPro" id="IPR051907">
    <property type="entry name" value="DoxX-like_oxidoreductase"/>
</dbReference>
<evidence type="ECO:0000256" key="5">
    <source>
        <dbReference type="ARBA" id="ARBA00022989"/>
    </source>
</evidence>
<evidence type="ECO:0000256" key="2">
    <source>
        <dbReference type="ARBA" id="ARBA00006679"/>
    </source>
</evidence>
<name>A0A512BRS5_9HYPH</name>
<dbReference type="EMBL" id="BJYU01000025">
    <property type="protein sequence ID" value="GEO14604.1"/>
    <property type="molecule type" value="Genomic_DNA"/>
</dbReference>
<keyword evidence="4 7" id="KW-0812">Transmembrane</keyword>
<reference evidence="8 9" key="1">
    <citation type="submission" date="2019-07" db="EMBL/GenBank/DDBJ databases">
        <title>Whole genome shotgun sequence of Microvirga aerophila NBRC 106136.</title>
        <authorList>
            <person name="Hosoyama A."/>
            <person name="Uohara A."/>
            <person name="Ohji S."/>
            <person name="Ichikawa N."/>
        </authorList>
    </citation>
    <scope>NUCLEOTIDE SEQUENCE [LARGE SCALE GENOMIC DNA]</scope>
    <source>
        <strain evidence="8 9">NBRC 106136</strain>
    </source>
</reference>
<dbReference type="PANTHER" id="PTHR33452">
    <property type="entry name" value="OXIDOREDUCTASE CATD-RELATED"/>
    <property type="match status" value="1"/>
</dbReference>
<keyword evidence="3" id="KW-1003">Cell membrane</keyword>
<dbReference type="Pfam" id="PF07681">
    <property type="entry name" value="DoxX"/>
    <property type="match status" value="1"/>
</dbReference>
<feature type="transmembrane region" description="Helical" evidence="7">
    <location>
        <begin position="12"/>
        <end position="33"/>
    </location>
</feature>
<dbReference type="InterPro" id="IPR032808">
    <property type="entry name" value="DoxX"/>
</dbReference>
<organism evidence="8 9">
    <name type="scientific">Microvirga aerophila</name>
    <dbReference type="NCBI Taxonomy" id="670291"/>
    <lineage>
        <taxon>Bacteria</taxon>
        <taxon>Pseudomonadati</taxon>
        <taxon>Pseudomonadota</taxon>
        <taxon>Alphaproteobacteria</taxon>
        <taxon>Hyphomicrobiales</taxon>
        <taxon>Methylobacteriaceae</taxon>
        <taxon>Microvirga</taxon>
    </lineage>
</organism>
<dbReference type="GO" id="GO:0005886">
    <property type="term" value="C:plasma membrane"/>
    <property type="evidence" value="ECO:0007669"/>
    <property type="project" value="UniProtKB-SubCell"/>
</dbReference>
<protein>
    <submittedName>
        <fullName evidence="8">Membrane protein</fullName>
    </submittedName>
</protein>
<feature type="transmembrane region" description="Helical" evidence="7">
    <location>
        <begin position="111"/>
        <end position="130"/>
    </location>
</feature>
<evidence type="ECO:0000256" key="3">
    <source>
        <dbReference type="ARBA" id="ARBA00022475"/>
    </source>
</evidence>
<dbReference type="Proteomes" id="UP000321085">
    <property type="component" value="Unassembled WGS sequence"/>
</dbReference>
<keyword evidence="5 7" id="KW-1133">Transmembrane helix</keyword>
<feature type="transmembrane region" description="Helical" evidence="7">
    <location>
        <begin position="80"/>
        <end position="99"/>
    </location>
</feature>
<comment type="caution">
    <text evidence="8">The sequence shown here is derived from an EMBL/GenBank/DDBJ whole genome shotgun (WGS) entry which is preliminary data.</text>
</comment>
<evidence type="ECO:0000313" key="8">
    <source>
        <dbReference type="EMBL" id="GEO14604.1"/>
    </source>
</evidence>
<dbReference type="AlphaFoldDB" id="A0A512BRS5"/>
<dbReference type="RefSeq" id="WP_114185525.1">
    <property type="nucleotide sequence ID" value="NZ_BJYU01000025.1"/>
</dbReference>
<evidence type="ECO:0000256" key="4">
    <source>
        <dbReference type="ARBA" id="ARBA00022692"/>
    </source>
</evidence>
<evidence type="ECO:0000256" key="1">
    <source>
        <dbReference type="ARBA" id="ARBA00004651"/>
    </source>
</evidence>
<dbReference type="OrthoDB" id="5382961at2"/>
<evidence type="ECO:0000256" key="7">
    <source>
        <dbReference type="SAM" id="Phobius"/>
    </source>
</evidence>
<evidence type="ECO:0000256" key="6">
    <source>
        <dbReference type="ARBA" id="ARBA00023136"/>
    </source>
</evidence>
<feature type="transmembrane region" description="Helical" evidence="7">
    <location>
        <begin position="53"/>
        <end position="73"/>
    </location>
</feature>
<gene>
    <name evidence="8" type="ORF">MAE02_23000</name>
</gene>
<proteinExistence type="inferred from homology"/>